<proteinExistence type="predicted"/>
<dbReference type="PROSITE" id="PS50005">
    <property type="entry name" value="TPR"/>
    <property type="match status" value="2"/>
</dbReference>
<evidence type="ECO:0000256" key="1">
    <source>
        <dbReference type="PROSITE-ProRule" id="PRU00339"/>
    </source>
</evidence>
<dbReference type="PANTHER" id="PTHR12558:SF36">
    <property type="entry name" value="ANAPHASE-PROMOTING COMPLEX SUBUNIT 7"/>
    <property type="match status" value="1"/>
</dbReference>
<accession>A0A5M8QBU5</accession>
<gene>
    <name evidence="2" type="ORF">FOE74_17750</name>
</gene>
<dbReference type="Pfam" id="PF13414">
    <property type="entry name" value="TPR_11"/>
    <property type="match status" value="1"/>
</dbReference>
<dbReference type="Proteomes" id="UP000323866">
    <property type="component" value="Unassembled WGS sequence"/>
</dbReference>
<dbReference type="AlphaFoldDB" id="A0A5M8QBU5"/>
<comment type="caution">
    <text evidence="2">The sequence shown here is derived from an EMBL/GenBank/DDBJ whole genome shotgun (WGS) entry which is preliminary data.</text>
</comment>
<reference evidence="2 3" key="1">
    <citation type="submission" date="2019-07" db="EMBL/GenBank/DDBJ databases">
        <authorList>
            <person name="Qu J.-H."/>
        </authorList>
    </citation>
    <scope>NUCLEOTIDE SEQUENCE [LARGE SCALE GENOMIC DNA]</scope>
    <source>
        <strain evidence="2 3">MDT1-10-3</strain>
    </source>
</reference>
<dbReference type="EMBL" id="VKKZ01000023">
    <property type="protein sequence ID" value="KAA6431952.1"/>
    <property type="molecule type" value="Genomic_DNA"/>
</dbReference>
<sequence length="400" mass="45556">MRVGGGESVTGLSAVFRNRGLKRSRTKQEIVPSPRQQTMEFISGMRYSLLFLGLGMGLLSACSQKTSEERMFHPQKVDSSIPTHINEISRALDQRDPQPEWYVKRAKLYLSLNQATPALKDLTKATALDPSLGEAYFYKAKILLQGQQYQETMRMMMQAKAFNYYSPESEAILTETYVGLKQYERALGHGLKAIKLSPSEAKHYVLLAQAQVGTGDTTRALVNLQRALVRDSVSLPAFRELSAIYTARKLYDYAYPLVQQGVRKQPQDGFWWQQLGQYFLSRNQTDTALATFSRAINLNPKQAQAYAGLGEAWYKKRQYSTALPLLEKARELGLPMTEHNRWILASCLEWTGQKEAARQQYVFLTRKYPQNRRYSVALQRVTRPVPQRTIIDTLSGISVF</sequence>
<protein>
    <submittedName>
        <fullName evidence="2">Tetratricopeptide repeat protein</fullName>
    </submittedName>
</protein>
<dbReference type="InterPro" id="IPR011990">
    <property type="entry name" value="TPR-like_helical_dom_sf"/>
</dbReference>
<feature type="repeat" description="TPR" evidence="1">
    <location>
        <begin position="269"/>
        <end position="302"/>
    </location>
</feature>
<evidence type="ECO:0000313" key="3">
    <source>
        <dbReference type="Proteomes" id="UP000323866"/>
    </source>
</evidence>
<feature type="repeat" description="TPR" evidence="1">
    <location>
        <begin position="99"/>
        <end position="132"/>
    </location>
</feature>
<organism evidence="2 3">
    <name type="scientific">Rufibacter glacialis</name>
    <dbReference type="NCBI Taxonomy" id="1259555"/>
    <lineage>
        <taxon>Bacteria</taxon>
        <taxon>Pseudomonadati</taxon>
        <taxon>Bacteroidota</taxon>
        <taxon>Cytophagia</taxon>
        <taxon>Cytophagales</taxon>
        <taxon>Hymenobacteraceae</taxon>
        <taxon>Rufibacter</taxon>
    </lineage>
</organism>
<dbReference type="OrthoDB" id="892214at2"/>
<dbReference type="SMART" id="SM00028">
    <property type="entry name" value="TPR"/>
    <property type="match status" value="6"/>
</dbReference>
<reference evidence="2 3" key="2">
    <citation type="submission" date="2019-09" db="EMBL/GenBank/DDBJ databases">
        <title>A bacterium isolated from glacier soil.</title>
        <authorList>
            <person name="Liu Q."/>
        </authorList>
    </citation>
    <scope>NUCLEOTIDE SEQUENCE [LARGE SCALE GENOMIC DNA]</scope>
    <source>
        <strain evidence="2 3">MDT1-10-3</strain>
    </source>
</reference>
<dbReference type="SUPFAM" id="SSF48452">
    <property type="entry name" value="TPR-like"/>
    <property type="match status" value="2"/>
</dbReference>
<evidence type="ECO:0000313" key="2">
    <source>
        <dbReference type="EMBL" id="KAA6431952.1"/>
    </source>
</evidence>
<dbReference type="Pfam" id="PF13181">
    <property type="entry name" value="TPR_8"/>
    <property type="match status" value="1"/>
</dbReference>
<keyword evidence="1" id="KW-0802">TPR repeat</keyword>
<dbReference type="InterPro" id="IPR019734">
    <property type="entry name" value="TPR_rpt"/>
</dbReference>
<dbReference type="GO" id="GO:0051301">
    <property type="term" value="P:cell division"/>
    <property type="evidence" value="ECO:0007669"/>
    <property type="project" value="TreeGrafter"/>
</dbReference>
<dbReference type="Gene3D" id="1.25.40.10">
    <property type="entry name" value="Tetratricopeptide repeat domain"/>
    <property type="match status" value="2"/>
</dbReference>
<dbReference type="PANTHER" id="PTHR12558">
    <property type="entry name" value="CELL DIVISION CYCLE 16,23,27"/>
    <property type="match status" value="1"/>
</dbReference>
<dbReference type="GO" id="GO:0016567">
    <property type="term" value="P:protein ubiquitination"/>
    <property type="evidence" value="ECO:0007669"/>
    <property type="project" value="TreeGrafter"/>
</dbReference>
<name>A0A5M8QBU5_9BACT</name>